<organism evidence="1 2">
    <name type="scientific">Treponema berlinense</name>
    <dbReference type="NCBI Taxonomy" id="225004"/>
    <lineage>
        <taxon>Bacteria</taxon>
        <taxon>Pseudomonadati</taxon>
        <taxon>Spirochaetota</taxon>
        <taxon>Spirochaetia</taxon>
        <taxon>Spirochaetales</taxon>
        <taxon>Treponemataceae</taxon>
        <taxon>Treponema</taxon>
    </lineage>
</organism>
<name>A0A1T4QUE0_9SPIR</name>
<dbReference type="OrthoDB" id="9810361at2"/>
<dbReference type="EMBL" id="FUXC01000018">
    <property type="protein sequence ID" value="SKA07393.1"/>
    <property type="molecule type" value="Genomic_DNA"/>
</dbReference>
<evidence type="ECO:0008006" key="3">
    <source>
        <dbReference type="Google" id="ProtNLM"/>
    </source>
</evidence>
<evidence type="ECO:0000313" key="1">
    <source>
        <dbReference type="EMBL" id="SKA07393.1"/>
    </source>
</evidence>
<keyword evidence="2" id="KW-1185">Reference proteome</keyword>
<dbReference type="RefSeq" id="WP_078931849.1">
    <property type="nucleotide sequence ID" value="NZ_CAMFAQ010000046.1"/>
</dbReference>
<protein>
    <recommendedName>
        <fullName evidence="3">Zinc-or iron-chelating domain-containing protein</fullName>
    </recommendedName>
</protein>
<dbReference type="STRING" id="225004.SAMN02745152_02117"/>
<evidence type="ECO:0000313" key="2">
    <source>
        <dbReference type="Proteomes" id="UP000190395"/>
    </source>
</evidence>
<dbReference type="GeneID" id="303368329"/>
<dbReference type="AlphaFoldDB" id="A0A1T4QUE0"/>
<dbReference type="Proteomes" id="UP000190395">
    <property type="component" value="Unassembled WGS sequence"/>
</dbReference>
<reference evidence="1 2" key="1">
    <citation type="submission" date="2017-02" db="EMBL/GenBank/DDBJ databases">
        <authorList>
            <person name="Peterson S.W."/>
        </authorList>
    </citation>
    <scope>NUCLEOTIDE SEQUENCE [LARGE SCALE GENOMIC DNA]</scope>
    <source>
        <strain evidence="1 2">ATCC BAA-909</strain>
    </source>
</reference>
<gene>
    <name evidence="1" type="ORF">SAMN02745152_02117</name>
</gene>
<dbReference type="PANTHER" id="PTHR35866:SF1">
    <property type="entry name" value="YKGJ FAMILY CYSTEINE CLUSTER PROTEIN"/>
    <property type="match status" value="1"/>
</dbReference>
<sequence length="167" mass="19756">MTENSQNSQKKEPFYLNGLHFGCQRCSFCCGHSPGFVYLSERDLKALCSFKKLSVKDFVEQYCRWADYYYGTQVLALKEQKNYDCILWNSGCSCYEARPVQCSTWPFWSWMIESKESWEDCAKECPGMNKGRLWTFDEIEENRIAYEKNVPIHKEEVLKIIEEESQL</sequence>
<accession>A0A1T4QUE0</accession>
<dbReference type="PANTHER" id="PTHR35866">
    <property type="entry name" value="PUTATIVE-RELATED"/>
    <property type="match status" value="1"/>
</dbReference>
<proteinExistence type="predicted"/>